<dbReference type="RefSeq" id="WP_277417531.1">
    <property type="nucleotide sequence ID" value="NZ_CP119083.1"/>
</dbReference>
<gene>
    <name evidence="2" type="ORF">PX653_08890</name>
</gene>
<proteinExistence type="predicted"/>
<reference evidence="2 3" key="1">
    <citation type="submission" date="2023-02" db="EMBL/GenBank/DDBJ databases">
        <title>Gemone sequence of Telluria chitinolytica ACM 3522T.</title>
        <authorList>
            <person name="Frediansyah A."/>
            <person name="Miess H."/>
            <person name="Gross H."/>
        </authorList>
    </citation>
    <scope>NUCLEOTIDE SEQUENCE [LARGE SCALE GENOMIC DNA]</scope>
    <source>
        <strain evidence="2 3">ACM 3522</strain>
    </source>
</reference>
<evidence type="ECO:0000313" key="2">
    <source>
        <dbReference type="EMBL" id="WEF34860.1"/>
    </source>
</evidence>
<accession>A0ABY8BG12</accession>
<protein>
    <recommendedName>
        <fullName evidence="4">DUF2188 domain-containing protein</fullName>
    </recommendedName>
</protein>
<evidence type="ECO:0000256" key="1">
    <source>
        <dbReference type="SAM" id="MobiDB-lite"/>
    </source>
</evidence>
<dbReference type="Proteomes" id="UP001216510">
    <property type="component" value="Chromosome"/>
</dbReference>
<evidence type="ECO:0000313" key="3">
    <source>
        <dbReference type="Proteomes" id="UP001216510"/>
    </source>
</evidence>
<organism evidence="2 3">
    <name type="scientific">Pseudoduganella chitinolytica</name>
    <dbReference type="NCBI Taxonomy" id="34070"/>
    <lineage>
        <taxon>Bacteria</taxon>
        <taxon>Pseudomonadati</taxon>
        <taxon>Pseudomonadota</taxon>
        <taxon>Betaproteobacteria</taxon>
        <taxon>Burkholderiales</taxon>
        <taxon>Oxalobacteraceae</taxon>
        <taxon>Telluria group</taxon>
        <taxon>Pseudoduganella</taxon>
    </lineage>
</organism>
<evidence type="ECO:0008006" key="4">
    <source>
        <dbReference type="Google" id="ProtNLM"/>
    </source>
</evidence>
<feature type="compositionally biased region" description="Basic and acidic residues" evidence="1">
    <location>
        <begin position="9"/>
        <end position="34"/>
    </location>
</feature>
<dbReference type="EMBL" id="CP119083">
    <property type="protein sequence ID" value="WEF34860.1"/>
    <property type="molecule type" value="Genomic_DNA"/>
</dbReference>
<sequence>MPTVDYWDEVDKCQKQRDTTPAEDLAIERAKRQQEQGGQAGKPDHADEHNLKEPNYGSSTILRK</sequence>
<name>A0ABY8BG12_9BURK</name>
<feature type="compositionally biased region" description="Basic and acidic residues" evidence="1">
    <location>
        <begin position="42"/>
        <end position="52"/>
    </location>
</feature>
<keyword evidence="3" id="KW-1185">Reference proteome</keyword>
<feature type="region of interest" description="Disordered" evidence="1">
    <location>
        <begin position="1"/>
        <end position="64"/>
    </location>
</feature>